<keyword evidence="3" id="KW-1185">Reference proteome</keyword>
<accession>A0AAD5L9N3</accession>
<organism evidence="2 3">
    <name type="scientific">Pythium insidiosum</name>
    <name type="common">Pythiosis disease agent</name>
    <dbReference type="NCBI Taxonomy" id="114742"/>
    <lineage>
        <taxon>Eukaryota</taxon>
        <taxon>Sar</taxon>
        <taxon>Stramenopiles</taxon>
        <taxon>Oomycota</taxon>
        <taxon>Peronosporomycetes</taxon>
        <taxon>Pythiales</taxon>
        <taxon>Pythiaceae</taxon>
        <taxon>Pythium</taxon>
    </lineage>
</organism>
<gene>
    <name evidence="2" type="ORF">P43SY_011574</name>
</gene>
<feature type="compositionally biased region" description="Acidic residues" evidence="1">
    <location>
        <begin position="21"/>
        <end position="32"/>
    </location>
</feature>
<evidence type="ECO:0000256" key="1">
    <source>
        <dbReference type="SAM" id="MobiDB-lite"/>
    </source>
</evidence>
<comment type="caution">
    <text evidence="2">The sequence shown here is derived from an EMBL/GenBank/DDBJ whole genome shotgun (WGS) entry which is preliminary data.</text>
</comment>
<dbReference type="AlphaFoldDB" id="A0AAD5L9N3"/>
<evidence type="ECO:0008006" key="4">
    <source>
        <dbReference type="Google" id="ProtNLM"/>
    </source>
</evidence>
<sequence>MQDENYFDTVDDNDINVATEPIEDDEESDVEGESELDMLFDTFEDDEVGEDQKDDEADSCAVDDDRDMLRNMSHDQLRLHRYSIQKSVRMLKYYKSIFLGIVDMAIVNGFVVHRYEMQAQGKPTPTHAEYIMRLHQELLTITKTDMVAYPVAENLVSAPAQVSEHVLIQTKEVYKGKLRQYMCKRMAVQQAELRGRIRFCKRKRVNTSNDEEDDSEE</sequence>
<proteinExistence type="predicted"/>
<feature type="region of interest" description="Disordered" evidence="1">
    <location>
        <begin position="1"/>
        <end position="32"/>
    </location>
</feature>
<feature type="compositionally biased region" description="Acidic residues" evidence="1">
    <location>
        <begin position="1"/>
        <end position="14"/>
    </location>
</feature>
<dbReference type="EMBL" id="JAKCXM010000896">
    <property type="protein sequence ID" value="KAJ0391678.1"/>
    <property type="molecule type" value="Genomic_DNA"/>
</dbReference>
<evidence type="ECO:0000313" key="2">
    <source>
        <dbReference type="EMBL" id="KAJ0391678.1"/>
    </source>
</evidence>
<protein>
    <recommendedName>
        <fullName evidence="4">PiggyBac transposable element-derived protein domain-containing protein</fullName>
    </recommendedName>
</protein>
<evidence type="ECO:0000313" key="3">
    <source>
        <dbReference type="Proteomes" id="UP001209570"/>
    </source>
</evidence>
<dbReference type="Proteomes" id="UP001209570">
    <property type="component" value="Unassembled WGS sequence"/>
</dbReference>
<reference evidence="2" key="1">
    <citation type="submission" date="2021-12" db="EMBL/GenBank/DDBJ databases">
        <title>Prjna785345.</title>
        <authorList>
            <person name="Rujirawat T."/>
            <person name="Krajaejun T."/>
        </authorList>
    </citation>
    <scope>NUCLEOTIDE SEQUENCE</scope>
    <source>
        <strain evidence="2">Pi057C3</strain>
    </source>
</reference>
<name>A0AAD5L9N3_PYTIN</name>